<dbReference type="InParanoid" id="A0A165I7I0"/>
<dbReference type="Proteomes" id="UP000077266">
    <property type="component" value="Unassembled WGS sequence"/>
</dbReference>
<evidence type="ECO:0000313" key="1">
    <source>
        <dbReference type="EMBL" id="KZV93010.1"/>
    </source>
</evidence>
<keyword evidence="2" id="KW-1185">Reference proteome</keyword>
<dbReference type="EMBL" id="KV425997">
    <property type="protein sequence ID" value="KZV93010.1"/>
    <property type="molecule type" value="Genomic_DNA"/>
</dbReference>
<proteinExistence type="predicted"/>
<evidence type="ECO:0000313" key="2">
    <source>
        <dbReference type="Proteomes" id="UP000077266"/>
    </source>
</evidence>
<dbReference type="AlphaFoldDB" id="A0A165I7I0"/>
<gene>
    <name evidence="1" type="ORF">EXIGLDRAFT_749355</name>
</gene>
<reference evidence="1 2" key="1">
    <citation type="journal article" date="2016" name="Mol. Biol. Evol.">
        <title>Comparative Genomics of Early-Diverging Mushroom-Forming Fungi Provides Insights into the Origins of Lignocellulose Decay Capabilities.</title>
        <authorList>
            <person name="Nagy L.G."/>
            <person name="Riley R."/>
            <person name="Tritt A."/>
            <person name="Adam C."/>
            <person name="Daum C."/>
            <person name="Floudas D."/>
            <person name="Sun H."/>
            <person name="Yadav J.S."/>
            <person name="Pangilinan J."/>
            <person name="Larsson K.H."/>
            <person name="Matsuura K."/>
            <person name="Barry K."/>
            <person name="Labutti K."/>
            <person name="Kuo R."/>
            <person name="Ohm R.A."/>
            <person name="Bhattacharya S.S."/>
            <person name="Shirouzu T."/>
            <person name="Yoshinaga Y."/>
            <person name="Martin F.M."/>
            <person name="Grigoriev I.V."/>
            <person name="Hibbett D.S."/>
        </authorList>
    </citation>
    <scope>NUCLEOTIDE SEQUENCE [LARGE SCALE GENOMIC DNA]</scope>
    <source>
        <strain evidence="1 2">HHB12029</strain>
    </source>
</reference>
<accession>A0A165I7I0</accession>
<protein>
    <submittedName>
        <fullName evidence="1">Uncharacterized protein</fullName>
    </submittedName>
</protein>
<name>A0A165I7I0_EXIGL</name>
<dbReference type="OrthoDB" id="2786563at2759"/>
<organism evidence="1 2">
    <name type="scientific">Exidia glandulosa HHB12029</name>
    <dbReference type="NCBI Taxonomy" id="1314781"/>
    <lineage>
        <taxon>Eukaryota</taxon>
        <taxon>Fungi</taxon>
        <taxon>Dikarya</taxon>
        <taxon>Basidiomycota</taxon>
        <taxon>Agaricomycotina</taxon>
        <taxon>Agaricomycetes</taxon>
        <taxon>Auriculariales</taxon>
        <taxon>Exidiaceae</taxon>
        <taxon>Exidia</taxon>
    </lineage>
</organism>
<sequence>MAHKLADELLKEILTVPLLVPDELFADTGPISPFSKAAYSAADVLLVCKRWMRVATPALYHTVVIRSTAQANALAAALKRNPDFGMYIKKLRLEGAYGDRLKILATTSPDISDFCMSLAIWADSGITGLTKVMSAINPRRVVLTTAIPYHEKFGNKKHTEVFNKLCSCIQSWTNLETFYLSGSSAVTSPELLRHSTLAEALTKSTSLRSVHIWLDRWPGFPAWDTTRRRFLETLASNHSISRFYVHAVQSYGYFIDALSSEIPDFMDSRVVVMDSTVPVVSAPTDMTAGDLAHNPFYIPMANAPEATRRDIWSHILDFAVAPRTIAGIKQHDWAWYDGGYFDVATAKSLMLTSHAFAATVIPLLCRHLAPQTDTAVATVLQYMEAYNVPGSTVQSFSSFQHPETIRLIRSLTQLRVCAVPSSNTILASVGRTSGATLQRLTLKSNSLPTDRATTASLYSFTALTTLCSEYGSTHSIARAKDLPPDAALANLRTVKLRDTSALNVLEPFSLPNLAHVICEWTSFSEGDCFLPRHKWKEGRKYIRPGVLTDAAKYIIAPGPAVRFDTSLPYGRRKPIDRFLARHGSKLRTLKVASTAGIDLACCSSLQTLEICEIWGKSLNVPFPDGHPVLRQLKLHWYLDLGCARSERPHWIVLFQRLTRTLFPSLQEVHLLYDPGEKEAGIWPATERDIKKSLWPKNAETLAAQGITLFDHTGRSWRPRLVAPSRR</sequence>